<dbReference type="InterPro" id="IPR001789">
    <property type="entry name" value="Sig_transdc_resp-reg_receiver"/>
</dbReference>
<comment type="catalytic activity">
    <reaction evidence="1">
        <text>ATP + protein L-histidine = ADP + protein N-phospho-L-histidine.</text>
        <dbReference type="EC" id="2.7.13.3"/>
    </reaction>
</comment>
<dbReference type="SMART" id="SM00388">
    <property type="entry name" value="HisKA"/>
    <property type="match status" value="1"/>
</dbReference>
<evidence type="ECO:0000256" key="3">
    <source>
        <dbReference type="ARBA" id="ARBA00022553"/>
    </source>
</evidence>
<dbReference type="NCBIfam" id="TIGR00229">
    <property type="entry name" value="sensory_box"/>
    <property type="match status" value="2"/>
</dbReference>
<dbReference type="GO" id="GO:0000155">
    <property type="term" value="F:phosphorelay sensor kinase activity"/>
    <property type="evidence" value="ECO:0007669"/>
    <property type="project" value="InterPro"/>
</dbReference>
<dbReference type="Proteomes" id="UP000315914">
    <property type="component" value="Unassembled WGS sequence"/>
</dbReference>
<dbReference type="Gene3D" id="3.30.450.20">
    <property type="entry name" value="PAS domain"/>
    <property type="match status" value="2"/>
</dbReference>
<dbReference type="PROSITE" id="PS50112">
    <property type="entry name" value="PAS"/>
    <property type="match status" value="2"/>
</dbReference>
<comment type="caution">
    <text evidence="10">The sequence shown here is derived from an EMBL/GenBank/DDBJ whole genome shotgun (WGS) entry which is preliminary data.</text>
</comment>
<dbReference type="PROSITE" id="PS50113">
    <property type="entry name" value="PAC"/>
    <property type="match status" value="1"/>
</dbReference>
<dbReference type="Gene3D" id="3.40.50.2300">
    <property type="match status" value="1"/>
</dbReference>
<evidence type="ECO:0000259" key="8">
    <source>
        <dbReference type="PROSITE" id="PS50112"/>
    </source>
</evidence>
<keyword evidence="5" id="KW-1133">Transmembrane helix</keyword>
<dbReference type="Pfam" id="PF08448">
    <property type="entry name" value="PAS_4"/>
    <property type="match status" value="1"/>
</dbReference>
<gene>
    <name evidence="10" type="ORF">FBZ95_103162</name>
</gene>
<evidence type="ECO:0000256" key="5">
    <source>
        <dbReference type="SAM" id="Phobius"/>
    </source>
</evidence>
<dbReference type="InterPro" id="IPR036890">
    <property type="entry name" value="HATPase_C_sf"/>
</dbReference>
<dbReference type="RefSeq" id="WP_136615803.1">
    <property type="nucleotide sequence ID" value="NZ_LWIG01000066.1"/>
</dbReference>
<dbReference type="InterPro" id="IPR000700">
    <property type="entry name" value="PAS-assoc_C"/>
</dbReference>
<feature type="transmembrane region" description="Helical" evidence="5">
    <location>
        <begin position="99"/>
        <end position="117"/>
    </location>
</feature>
<dbReference type="AlphaFoldDB" id="A0A560K4R2"/>
<keyword evidence="10" id="KW-0808">Transferase</keyword>
<dbReference type="SUPFAM" id="SSF47384">
    <property type="entry name" value="Homodimeric domain of signal transducing histidine kinase"/>
    <property type="match status" value="1"/>
</dbReference>
<evidence type="ECO:0000313" key="10">
    <source>
        <dbReference type="EMBL" id="TWB78328.1"/>
    </source>
</evidence>
<feature type="domain" description="PAC" evidence="9">
    <location>
        <begin position="392"/>
        <end position="444"/>
    </location>
</feature>
<evidence type="ECO:0000259" key="7">
    <source>
        <dbReference type="PROSITE" id="PS50110"/>
    </source>
</evidence>
<dbReference type="InterPro" id="IPR005467">
    <property type="entry name" value="His_kinase_dom"/>
</dbReference>
<feature type="domain" description="PAS" evidence="8">
    <location>
        <begin position="319"/>
        <end position="373"/>
    </location>
</feature>
<feature type="transmembrane region" description="Helical" evidence="5">
    <location>
        <begin position="38"/>
        <end position="62"/>
    </location>
</feature>
<feature type="modified residue" description="4-aspartylphosphate" evidence="4">
    <location>
        <position position="873"/>
    </location>
</feature>
<dbReference type="Pfam" id="PF02518">
    <property type="entry name" value="HATPase_c"/>
    <property type="match status" value="1"/>
</dbReference>
<dbReference type="SUPFAM" id="SSF55785">
    <property type="entry name" value="PYP-like sensor domain (PAS domain)"/>
    <property type="match status" value="2"/>
</dbReference>
<organism evidence="10 11">
    <name type="scientific">Bradyrhizobium sacchari</name>
    <dbReference type="NCBI Taxonomy" id="1399419"/>
    <lineage>
        <taxon>Bacteria</taxon>
        <taxon>Pseudomonadati</taxon>
        <taxon>Pseudomonadota</taxon>
        <taxon>Alphaproteobacteria</taxon>
        <taxon>Hyphomicrobiales</taxon>
        <taxon>Nitrobacteraceae</taxon>
        <taxon>Bradyrhizobium</taxon>
    </lineage>
</organism>
<dbReference type="PROSITE" id="PS50109">
    <property type="entry name" value="HIS_KIN"/>
    <property type="match status" value="1"/>
</dbReference>
<keyword evidence="11" id="KW-1185">Reference proteome</keyword>
<dbReference type="InterPro" id="IPR013656">
    <property type="entry name" value="PAS_4"/>
</dbReference>
<evidence type="ECO:0000256" key="4">
    <source>
        <dbReference type="PROSITE-ProRule" id="PRU00169"/>
    </source>
</evidence>
<dbReference type="OrthoDB" id="9796100at2"/>
<dbReference type="SUPFAM" id="SSF52172">
    <property type="entry name" value="CheY-like"/>
    <property type="match status" value="1"/>
</dbReference>
<feature type="transmembrane region" description="Helical" evidence="5">
    <location>
        <begin position="241"/>
        <end position="263"/>
    </location>
</feature>
<dbReference type="PANTHER" id="PTHR43065">
    <property type="entry name" value="SENSOR HISTIDINE KINASE"/>
    <property type="match status" value="1"/>
</dbReference>
<feature type="transmembrane region" description="Helical" evidence="5">
    <location>
        <begin position="212"/>
        <end position="232"/>
    </location>
</feature>
<dbReference type="Gene3D" id="1.10.287.130">
    <property type="match status" value="1"/>
</dbReference>
<feature type="transmembrane region" description="Helical" evidence="5">
    <location>
        <begin position="68"/>
        <end position="87"/>
    </location>
</feature>
<dbReference type="CDD" id="cd00082">
    <property type="entry name" value="HisKA"/>
    <property type="match status" value="1"/>
</dbReference>
<dbReference type="InterPro" id="IPR035965">
    <property type="entry name" value="PAS-like_dom_sf"/>
</dbReference>
<dbReference type="Pfam" id="PF08447">
    <property type="entry name" value="PAS_3"/>
    <property type="match status" value="1"/>
</dbReference>
<feature type="domain" description="Histidine kinase" evidence="6">
    <location>
        <begin position="579"/>
        <end position="802"/>
    </location>
</feature>
<dbReference type="InterPro" id="IPR036097">
    <property type="entry name" value="HisK_dim/P_sf"/>
</dbReference>
<proteinExistence type="predicted"/>
<dbReference type="InterPro" id="IPR013655">
    <property type="entry name" value="PAS_fold_3"/>
</dbReference>
<feature type="transmembrane region" description="Helical" evidence="5">
    <location>
        <begin position="137"/>
        <end position="157"/>
    </location>
</feature>
<dbReference type="SMART" id="SM00448">
    <property type="entry name" value="REC"/>
    <property type="match status" value="1"/>
</dbReference>
<keyword evidence="3 4" id="KW-0597">Phosphoprotein</keyword>
<evidence type="ECO:0000259" key="9">
    <source>
        <dbReference type="PROSITE" id="PS50113"/>
    </source>
</evidence>
<feature type="domain" description="PAS" evidence="8">
    <location>
        <begin position="445"/>
        <end position="515"/>
    </location>
</feature>
<dbReference type="PANTHER" id="PTHR43065:SF49">
    <property type="entry name" value="HISTIDINE KINASE"/>
    <property type="match status" value="1"/>
</dbReference>
<dbReference type="InterPro" id="IPR000014">
    <property type="entry name" value="PAS"/>
</dbReference>
<dbReference type="InterPro" id="IPR003594">
    <property type="entry name" value="HATPase_dom"/>
</dbReference>
<dbReference type="InterPro" id="IPR001610">
    <property type="entry name" value="PAC"/>
</dbReference>
<dbReference type="STRING" id="1399419.A5906_16590"/>
<dbReference type="SMART" id="SM00086">
    <property type="entry name" value="PAC"/>
    <property type="match status" value="2"/>
</dbReference>
<dbReference type="SMART" id="SM00091">
    <property type="entry name" value="PAS"/>
    <property type="match status" value="2"/>
</dbReference>
<evidence type="ECO:0000256" key="2">
    <source>
        <dbReference type="ARBA" id="ARBA00012438"/>
    </source>
</evidence>
<dbReference type="Gene3D" id="3.30.565.10">
    <property type="entry name" value="Histidine kinase-like ATPase, C-terminal domain"/>
    <property type="match status" value="1"/>
</dbReference>
<keyword evidence="10" id="KW-0418">Kinase</keyword>
<dbReference type="Pfam" id="PF00512">
    <property type="entry name" value="HisKA"/>
    <property type="match status" value="1"/>
</dbReference>
<accession>A0A560K4R2</accession>
<feature type="domain" description="Response regulatory" evidence="7">
    <location>
        <begin position="823"/>
        <end position="939"/>
    </location>
</feature>
<dbReference type="InterPro" id="IPR003661">
    <property type="entry name" value="HisK_dim/P_dom"/>
</dbReference>
<dbReference type="EMBL" id="VITW01000003">
    <property type="protein sequence ID" value="TWB78328.1"/>
    <property type="molecule type" value="Genomic_DNA"/>
</dbReference>
<dbReference type="InterPro" id="IPR011006">
    <property type="entry name" value="CheY-like_superfamily"/>
</dbReference>
<evidence type="ECO:0000256" key="1">
    <source>
        <dbReference type="ARBA" id="ARBA00000085"/>
    </source>
</evidence>
<sequence>MTPMKMANTGLREVDVPATIDRSTFLSTLPATSTDRTAALAIVGVSAILFALAVPFAGIPLLPVPAFVASYQSALAVSDIVTAVLLLSQFAVLRTRALLWLASGYLFTAAAALVHALTFPGLFTPTGLFGAGRQTTVWLYMIWHAGFPICVLGYAWLKEADGGARIRGTTAGAICAIVAGVIAAMTVFAWIVTAQHDLLPVLLRDGRYTPTMIGVVSFVWSLSFAALVSLWFRKPHSVIDIWLMVVMCAWLFDIALSAIVNVARFDLGFYAGRLYGLCSATFVLAVLLVENVRLQAQTAGMVGALKRRSDAERDYHAERERLFTAVVESSNDAIITKSLDGTITTWNNAAERVFGYSASEAVGRPIDIIMPDELREDVAENLARTRNGEVIDQQEAVRLHKNGQPIDVVLSQVPLRSTDGKIIGASKVARDVTERKRAEIALNREIEERQRIFETSQDLILVTDGFGNFIQVSPSVKDILGYSPEDMVGHSAIEFIHPDDLERTRGEMRAARRGAVKRSFEARYYHRDGHEVTLNWMGTWSEPVKRHFFIGRDLTEKQAAEAQLRQVQKMDSIGQLTGGVAHDFNNVLTVITGTIGILADAVADRPELAAITKLIDDAAERGAQLTKHLLAFARKQPLQPREIDVNALALEAAKLLHPTLGEQITIMPQLTEDAWPTLVDPGQLSTAILNLALNARDAMPDGGTLVLETRNVFLDDGYASMNPDVTAGNYVMIAVSDTGSGIPADLIDRVFDPFFTTKEVGKGTGLGLSMVFGFVKQSGGHIKIYSEEGHGTSVKIYLPRSTGVQETEFEALQNAPIAGGDEKILIVEDDALVRQYVVTQVKSLGYAALEAANAAEALTIIDADKNIDLLFTDVIMPGAMNGRQLADEAARRRPDLKTLFTSGYTENAIVHHGRLDSGVLLLAKPYRKSELAKMLRTALAS</sequence>
<reference evidence="10 11" key="1">
    <citation type="submission" date="2019-06" db="EMBL/GenBank/DDBJ databases">
        <title>Genomic Encyclopedia of Type Strains, Phase IV (KMG-V): Genome sequencing to study the core and pangenomes of soil and plant-associated prokaryotes.</title>
        <authorList>
            <person name="Whitman W."/>
        </authorList>
    </citation>
    <scope>NUCLEOTIDE SEQUENCE [LARGE SCALE GENOMIC DNA]</scope>
    <source>
        <strain evidence="10 11">BR 10556</strain>
    </source>
</reference>
<dbReference type="PROSITE" id="PS50110">
    <property type="entry name" value="RESPONSE_REGULATORY"/>
    <property type="match status" value="1"/>
</dbReference>
<dbReference type="SMART" id="SM00387">
    <property type="entry name" value="HATPase_c"/>
    <property type="match status" value="1"/>
</dbReference>
<dbReference type="Pfam" id="PF00072">
    <property type="entry name" value="Response_reg"/>
    <property type="match status" value="1"/>
</dbReference>
<protein>
    <recommendedName>
        <fullName evidence="2">histidine kinase</fullName>
        <ecNumber evidence="2">2.7.13.3</ecNumber>
    </recommendedName>
</protein>
<dbReference type="CDD" id="cd16919">
    <property type="entry name" value="HATPase_CckA-like"/>
    <property type="match status" value="1"/>
</dbReference>
<evidence type="ECO:0000313" key="11">
    <source>
        <dbReference type="Proteomes" id="UP000315914"/>
    </source>
</evidence>
<name>A0A560K4R2_9BRAD</name>
<dbReference type="CDD" id="cd00130">
    <property type="entry name" value="PAS"/>
    <property type="match status" value="2"/>
</dbReference>
<dbReference type="PRINTS" id="PR00344">
    <property type="entry name" value="BCTRLSENSOR"/>
</dbReference>
<keyword evidence="5" id="KW-0472">Membrane</keyword>
<dbReference type="EC" id="2.7.13.3" evidence="2"/>
<feature type="transmembrane region" description="Helical" evidence="5">
    <location>
        <begin position="169"/>
        <end position="192"/>
    </location>
</feature>
<dbReference type="Pfam" id="PF17158">
    <property type="entry name" value="MASE4"/>
    <property type="match status" value="1"/>
</dbReference>
<dbReference type="InterPro" id="IPR004358">
    <property type="entry name" value="Sig_transdc_His_kin-like_C"/>
</dbReference>
<evidence type="ECO:0000259" key="6">
    <source>
        <dbReference type="PROSITE" id="PS50109"/>
    </source>
</evidence>
<dbReference type="InterPro" id="IPR033424">
    <property type="entry name" value="MASE4"/>
</dbReference>
<dbReference type="SUPFAM" id="SSF55874">
    <property type="entry name" value="ATPase domain of HSP90 chaperone/DNA topoisomerase II/histidine kinase"/>
    <property type="match status" value="1"/>
</dbReference>
<keyword evidence="5" id="KW-0812">Transmembrane</keyword>